<dbReference type="InterPro" id="IPR016181">
    <property type="entry name" value="Acyl_CoA_acyltransferase"/>
</dbReference>
<dbReference type="Proteomes" id="UP000683511">
    <property type="component" value="Chromosome"/>
</dbReference>
<dbReference type="EMBL" id="CP021056">
    <property type="protein sequence ID" value="QXE25817.1"/>
    <property type="molecule type" value="Genomic_DNA"/>
</dbReference>
<dbReference type="SUPFAM" id="SSF55729">
    <property type="entry name" value="Acyl-CoA N-acyltransferases (Nat)"/>
    <property type="match status" value="1"/>
</dbReference>
<dbReference type="InterPro" id="IPR000182">
    <property type="entry name" value="GNAT_dom"/>
</dbReference>
<keyword evidence="3" id="KW-1185">Reference proteome</keyword>
<dbReference type="PROSITE" id="PS51186">
    <property type="entry name" value="GNAT"/>
    <property type="match status" value="1"/>
</dbReference>
<dbReference type="Gene3D" id="3.40.630.30">
    <property type="match status" value="1"/>
</dbReference>
<evidence type="ECO:0000259" key="1">
    <source>
        <dbReference type="PROSITE" id="PS51186"/>
    </source>
</evidence>
<evidence type="ECO:0000313" key="3">
    <source>
        <dbReference type="Proteomes" id="UP000683511"/>
    </source>
</evidence>
<protein>
    <submittedName>
        <fullName evidence="2">GCN5-related N-acetyltransferase</fullName>
    </submittedName>
</protein>
<reference evidence="2" key="1">
    <citation type="submission" date="2017-04" db="EMBL/GenBank/DDBJ databases">
        <title>Genome deletions in a multicellular cyanobacterial endosymbiont for morphological adaptation in marine diatoms.</title>
        <authorList>
            <person name="Wang Y."/>
            <person name="Gao H."/>
            <person name="Li R."/>
            <person name="Xu X."/>
        </authorList>
    </citation>
    <scope>NUCLEOTIDE SEQUENCE</scope>
    <source>
        <strain evidence="2">FACHB 800</strain>
    </source>
</reference>
<evidence type="ECO:0000313" key="2">
    <source>
        <dbReference type="EMBL" id="QXE25817.1"/>
    </source>
</evidence>
<name>A0A975TD14_9NOST</name>
<dbReference type="GO" id="GO:0016747">
    <property type="term" value="F:acyltransferase activity, transferring groups other than amino-acyl groups"/>
    <property type="evidence" value="ECO:0007669"/>
    <property type="project" value="InterPro"/>
</dbReference>
<dbReference type="RefSeq" id="WP_190605642.1">
    <property type="nucleotide sequence ID" value="NZ_CP021056.1"/>
</dbReference>
<organism evidence="2 3">
    <name type="scientific">Richelia sinica FACHB-800</name>
    <dbReference type="NCBI Taxonomy" id="1357546"/>
    <lineage>
        <taxon>Bacteria</taxon>
        <taxon>Bacillati</taxon>
        <taxon>Cyanobacteriota</taxon>
        <taxon>Cyanophyceae</taxon>
        <taxon>Nostocales</taxon>
        <taxon>Nostocaceae</taxon>
        <taxon>Richelia</taxon>
    </lineage>
</organism>
<feature type="domain" description="N-acetyltransferase" evidence="1">
    <location>
        <begin position="2"/>
        <end position="167"/>
    </location>
</feature>
<sequence length="172" mass="19457">MYIIRPIALTDEIFLWQMLYEAAHLHAEGQTVEDAKNHPELTKYVKNWGQQGDFGLISTLASNHQPIGAAWLRLLTGENQGYGYIDDETPELAIAILPEYRNQGIGTELLRNLITISQSMYRGICLSIRTDNPAFNLYKKLGWQPIAGSEKINRVGGISIKMKLDFYQSIKS</sequence>
<dbReference type="KEGG" id="rsin:B6N60_04537"/>
<gene>
    <name evidence="2" type="ORF">B6N60_04537</name>
</gene>
<dbReference type="CDD" id="cd04301">
    <property type="entry name" value="NAT_SF"/>
    <property type="match status" value="1"/>
</dbReference>
<dbReference type="AlphaFoldDB" id="A0A975TD14"/>
<proteinExistence type="predicted"/>
<accession>A0A975TD14</accession>
<dbReference type="Pfam" id="PF00583">
    <property type="entry name" value="Acetyltransf_1"/>
    <property type="match status" value="1"/>
</dbReference>